<comment type="caution">
    <text evidence="1">The sequence shown here is derived from an EMBL/GenBank/DDBJ whole genome shotgun (WGS) entry which is preliminary data.</text>
</comment>
<gene>
    <name evidence="1" type="ORF">Patl1_27554</name>
</gene>
<protein>
    <submittedName>
        <fullName evidence="1">Uncharacterized protein</fullName>
    </submittedName>
</protein>
<proteinExistence type="predicted"/>
<accession>A0ACC1BFU8</accession>
<keyword evidence="2" id="KW-1185">Reference proteome</keyword>
<name>A0ACC1BFU8_9ROSI</name>
<evidence type="ECO:0000313" key="1">
    <source>
        <dbReference type="EMBL" id="KAJ0097844.1"/>
    </source>
</evidence>
<organism evidence="1 2">
    <name type="scientific">Pistacia atlantica</name>
    <dbReference type="NCBI Taxonomy" id="434234"/>
    <lineage>
        <taxon>Eukaryota</taxon>
        <taxon>Viridiplantae</taxon>
        <taxon>Streptophyta</taxon>
        <taxon>Embryophyta</taxon>
        <taxon>Tracheophyta</taxon>
        <taxon>Spermatophyta</taxon>
        <taxon>Magnoliopsida</taxon>
        <taxon>eudicotyledons</taxon>
        <taxon>Gunneridae</taxon>
        <taxon>Pentapetalae</taxon>
        <taxon>rosids</taxon>
        <taxon>malvids</taxon>
        <taxon>Sapindales</taxon>
        <taxon>Anacardiaceae</taxon>
        <taxon>Pistacia</taxon>
    </lineage>
</organism>
<evidence type="ECO:0000313" key="2">
    <source>
        <dbReference type="Proteomes" id="UP001164250"/>
    </source>
</evidence>
<dbReference type="Proteomes" id="UP001164250">
    <property type="component" value="Chromosome 5"/>
</dbReference>
<reference evidence="2" key="1">
    <citation type="journal article" date="2023" name="G3 (Bethesda)">
        <title>Genome assembly and association tests identify interacting loci associated with vigor, precocity, and sex in interspecific pistachio rootstocks.</title>
        <authorList>
            <person name="Palmer W."/>
            <person name="Jacygrad E."/>
            <person name="Sagayaradj S."/>
            <person name="Cavanaugh K."/>
            <person name="Han R."/>
            <person name="Bertier L."/>
            <person name="Beede B."/>
            <person name="Kafkas S."/>
            <person name="Golino D."/>
            <person name="Preece J."/>
            <person name="Michelmore R."/>
        </authorList>
    </citation>
    <scope>NUCLEOTIDE SEQUENCE [LARGE SCALE GENOMIC DNA]</scope>
</reference>
<dbReference type="EMBL" id="CM047901">
    <property type="protein sequence ID" value="KAJ0097844.1"/>
    <property type="molecule type" value="Genomic_DNA"/>
</dbReference>
<sequence>MLERVVWLLSIQTYMVGLISSYRYALEDRTLLFFNFISGENSPTAAIAGGVAAGAALLFAALAVGFAYWRPRKPQGCFFDATVEEDPEVQLGQLKRYSFQELQFATNNFSKKNILGRGGFGKVYKGCLADGALVAVKRLKEERTHGGEIQFQTEVELRSLAVHQNLLPLRGFCMISNERLLVYPYMANGSVASCLRELITGQRSFDLARLANDDDVMLLDWVRGLLEEKKLDMLVDPDLLDNYIDIEVERLVQLALLCTQESPRKRPKMSEVVRMLEGDGLVEKWEEWQAGEVVRHEVERIHHKTMFERDSFVIPKIFVL</sequence>